<proteinExistence type="predicted"/>
<evidence type="ECO:0000313" key="1">
    <source>
        <dbReference type="EMBL" id="KAJ3499537.1"/>
    </source>
</evidence>
<dbReference type="EMBL" id="JANAKD010000007">
    <property type="protein sequence ID" value="KAJ3499537.1"/>
    <property type="molecule type" value="Genomic_DNA"/>
</dbReference>
<accession>A0ACC1RB94</accession>
<organism evidence="1 2">
    <name type="scientific">Lecanicillium saksenae</name>
    <dbReference type="NCBI Taxonomy" id="468837"/>
    <lineage>
        <taxon>Eukaryota</taxon>
        <taxon>Fungi</taxon>
        <taxon>Dikarya</taxon>
        <taxon>Ascomycota</taxon>
        <taxon>Pezizomycotina</taxon>
        <taxon>Sordariomycetes</taxon>
        <taxon>Hypocreomycetidae</taxon>
        <taxon>Hypocreales</taxon>
        <taxon>Cordycipitaceae</taxon>
        <taxon>Lecanicillium</taxon>
    </lineage>
</organism>
<name>A0ACC1RB94_9HYPO</name>
<sequence length="165" mass="17899">MEPAFTHTDTQNAIHVQTDDERIMFSAIDLCPDWNECGADQATTANLSAEPNFDEFPQYTSSLRASSSERHALSAASSSTSGASPSTAVPSRPTLDIFSMPDLEDFHLSVAIAPPAIHIQSNASLAPTSSPALKMNVRRVPPSKSMSKPPTLQRRRRARAASWFD</sequence>
<protein>
    <submittedName>
        <fullName evidence="1">Uncharacterized protein</fullName>
    </submittedName>
</protein>
<dbReference type="Proteomes" id="UP001148737">
    <property type="component" value="Unassembled WGS sequence"/>
</dbReference>
<gene>
    <name evidence="1" type="ORF">NLG97_g240</name>
</gene>
<keyword evidence="2" id="KW-1185">Reference proteome</keyword>
<comment type="caution">
    <text evidence="1">The sequence shown here is derived from an EMBL/GenBank/DDBJ whole genome shotgun (WGS) entry which is preliminary data.</text>
</comment>
<evidence type="ECO:0000313" key="2">
    <source>
        <dbReference type="Proteomes" id="UP001148737"/>
    </source>
</evidence>
<reference evidence="1" key="1">
    <citation type="submission" date="2022-07" db="EMBL/GenBank/DDBJ databases">
        <title>Genome Sequence of Lecanicillium saksenae.</title>
        <authorList>
            <person name="Buettner E."/>
        </authorList>
    </citation>
    <scope>NUCLEOTIDE SEQUENCE</scope>
    <source>
        <strain evidence="1">VT-O1</strain>
    </source>
</reference>